<keyword evidence="2" id="KW-0694">RNA-binding</keyword>
<dbReference type="Pfam" id="PF22892">
    <property type="entry name" value="DSRM_MRPL44"/>
    <property type="match status" value="1"/>
</dbReference>
<keyword evidence="4" id="KW-0689">Ribosomal protein</keyword>
<accession>A0ABM1EW34</accession>
<organism evidence="10 11">
    <name type="scientific">Priapulus caudatus</name>
    <name type="common">Priapulid worm</name>
    <dbReference type="NCBI Taxonomy" id="37621"/>
    <lineage>
        <taxon>Eukaryota</taxon>
        <taxon>Metazoa</taxon>
        <taxon>Ecdysozoa</taxon>
        <taxon>Scalidophora</taxon>
        <taxon>Priapulida</taxon>
        <taxon>Priapulimorpha</taxon>
        <taxon>Priapulimorphida</taxon>
        <taxon>Priapulidae</taxon>
        <taxon>Priapulus</taxon>
    </lineage>
</organism>
<dbReference type="PANTHER" id="PTHR11207">
    <property type="entry name" value="RIBONUCLEASE III"/>
    <property type="match status" value="1"/>
</dbReference>
<name>A0ABM1EW34_PRICU</name>
<keyword evidence="6" id="KW-0687">Ribonucleoprotein</keyword>
<dbReference type="CDD" id="cd00593">
    <property type="entry name" value="RIBOc"/>
    <property type="match status" value="1"/>
</dbReference>
<dbReference type="Gene3D" id="1.10.1520.10">
    <property type="entry name" value="Ribonuclease III domain"/>
    <property type="match status" value="1"/>
</dbReference>
<keyword evidence="10" id="KW-1185">Reference proteome</keyword>
<dbReference type="SMART" id="SM00535">
    <property type="entry name" value="RIBOc"/>
    <property type="match status" value="1"/>
</dbReference>
<dbReference type="GeneID" id="106816341"/>
<dbReference type="InterPro" id="IPR044444">
    <property type="entry name" value="Ribosomal_mL44_DSRM_metazoa"/>
</dbReference>
<evidence type="ECO:0000313" key="11">
    <source>
        <dbReference type="RefSeq" id="XP_014676405.1"/>
    </source>
</evidence>
<evidence type="ECO:0000256" key="5">
    <source>
        <dbReference type="ARBA" id="ARBA00023128"/>
    </source>
</evidence>
<dbReference type="InterPro" id="IPR036389">
    <property type="entry name" value="RNase_III_sf"/>
</dbReference>
<comment type="similarity">
    <text evidence="7">Belongs to the ribonuclease III family. Mitochondrion-specific ribosomal protein mL44 subfamily.</text>
</comment>
<dbReference type="Gene3D" id="3.30.160.20">
    <property type="match status" value="1"/>
</dbReference>
<dbReference type="SUPFAM" id="SSF69065">
    <property type="entry name" value="RNase III domain-like"/>
    <property type="match status" value="1"/>
</dbReference>
<evidence type="ECO:0000256" key="2">
    <source>
        <dbReference type="ARBA" id="ARBA00022884"/>
    </source>
</evidence>
<proteinExistence type="inferred from homology"/>
<sequence>MAACRKALTLCRLSSRIESARFFHRWQRPTFQQLYKLRKMAGPEAEKPRSAQTNWNRDGELYAFGERLGELLGARTLDRAFTHESYVAREEEERRRLGIAREEEEGGKLDVDHNGALIERGTAIVSTYTKAYLRHQLPNLPEEGICAIHDYLTSDNMLEYIGSNLGMKDLILSEDFPVRTHTVGQTFRAVVGALANDQGEERAQLFVQDFVLTQLVNQDVSEMWTLVNPMGVLTMILQQRGMVLPEPRILRSTGSSTVVACYVVGIYSNKQLIGQAPGETEITAEEMAARDALAGIFGIRNAAATLKLGTAGRHLTIDPAARNPSLDSLCGRPLGGDSATVSMAAT</sequence>
<dbReference type="PANTHER" id="PTHR11207:SF5">
    <property type="entry name" value="LARGE RIBOSOMAL SUBUNIT PROTEIN ML44"/>
    <property type="match status" value="1"/>
</dbReference>
<dbReference type="Pfam" id="PF22935">
    <property type="entry name" value="RM44_endonuclase"/>
    <property type="match status" value="1"/>
</dbReference>
<evidence type="ECO:0000256" key="4">
    <source>
        <dbReference type="ARBA" id="ARBA00022980"/>
    </source>
</evidence>
<dbReference type="InterPro" id="IPR000999">
    <property type="entry name" value="RNase_III_dom"/>
</dbReference>
<keyword evidence="5" id="KW-0496">Mitochondrion</keyword>
<dbReference type="RefSeq" id="XP_014676405.1">
    <property type="nucleotide sequence ID" value="XM_014820919.1"/>
</dbReference>
<keyword evidence="3" id="KW-0809">Transit peptide</keyword>
<evidence type="ECO:0000259" key="9">
    <source>
        <dbReference type="PROSITE" id="PS50142"/>
    </source>
</evidence>
<dbReference type="InterPro" id="IPR055189">
    <property type="entry name" value="RM44_endonuclase"/>
</dbReference>
<dbReference type="CDD" id="cd19874">
    <property type="entry name" value="DSRM_MRPL44"/>
    <property type="match status" value="1"/>
</dbReference>
<protein>
    <recommendedName>
        <fullName evidence="8">Large ribosomal subunit protein mL44</fullName>
    </recommendedName>
</protein>
<gene>
    <name evidence="11" type="primary">LOC106816341</name>
</gene>
<evidence type="ECO:0000313" key="10">
    <source>
        <dbReference type="Proteomes" id="UP000695022"/>
    </source>
</evidence>
<feature type="domain" description="RNase III" evidence="9">
    <location>
        <begin position="77"/>
        <end position="199"/>
    </location>
</feature>
<reference evidence="11" key="1">
    <citation type="submission" date="2025-08" db="UniProtKB">
        <authorList>
            <consortium name="RefSeq"/>
        </authorList>
    </citation>
    <scope>IDENTIFICATION</scope>
</reference>
<evidence type="ECO:0000256" key="6">
    <source>
        <dbReference type="ARBA" id="ARBA00023274"/>
    </source>
</evidence>
<evidence type="ECO:0000256" key="8">
    <source>
        <dbReference type="ARBA" id="ARBA00035187"/>
    </source>
</evidence>
<dbReference type="PROSITE" id="PS50142">
    <property type="entry name" value="RNASE_3_2"/>
    <property type="match status" value="1"/>
</dbReference>
<evidence type="ECO:0000256" key="7">
    <source>
        <dbReference type="ARBA" id="ARBA00024034"/>
    </source>
</evidence>
<evidence type="ECO:0000256" key="1">
    <source>
        <dbReference type="ARBA" id="ARBA00004173"/>
    </source>
</evidence>
<evidence type="ECO:0000256" key="3">
    <source>
        <dbReference type="ARBA" id="ARBA00022946"/>
    </source>
</evidence>
<dbReference type="SUPFAM" id="SSF54768">
    <property type="entry name" value="dsRNA-binding domain-like"/>
    <property type="match status" value="1"/>
</dbReference>
<dbReference type="Proteomes" id="UP000695022">
    <property type="component" value="Unplaced"/>
</dbReference>
<comment type="subcellular location">
    <subcellularLocation>
        <location evidence="1">Mitochondrion</location>
    </subcellularLocation>
</comment>